<evidence type="ECO:0000256" key="5">
    <source>
        <dbReference type="ARBA" id="ARBA00022840"/>
    </source>
</evidence>
<dbReference type="InterPro" id="IPR001645">
    <property type="entry name" value="Folylpolyglutamate_synth"/>
</dbReference>
<comment type="similarity">
    <text evidence="1 7">Belongs to the folylpolyglutamate synthase family.</text>
</comment>
<keyword evidence="6" id="KW-0460">Magnesium</keyword>
<dbReference type="Gene3D" id="3.40.1190.10">
    <property type="entry name" value="Mur-like, catalytic domain"/>
    <property type="match status" value="1"/>
</dbReference>
<evidence type="ECO:0000256" key="4">
    <source>
        <dbReference type="ARBA" id="ARBA00022741"/>
    </source>
</evidence>
<keyword evidence="3" id="KW-0479">Metal-binding</keyword>
<dbReference type="InterPro" id="IPR018109">
    <property type="entry name" value="Folylpolyglutamate_synth_CS"/>
</dbReference>
<name>A0ABZ1CAE6_9BACT</name>
<evidence type="ECO:0000256" key="7">
    <source>
        <dbReference type="PIRNR" id="PIRNR001563"/>
    </source>
</evidence>
<sequence length="436" mass="46851">MTETVDALTDYAAVQDYLFGLKAKGVRFGIDRMRALAGALDHPERQVPVIHLAGTNGKGSTAAMLDGILRAAGKRVGLYTSPHLVRLGERVQVDRVALSEAEIVAYTRELLPVAARLAEQDPEDHPSFFEFMTAMAFLQFARKGCDVAVAEVGLGGELDATNVVQPTVCAITSIGFDHCEILGHTHAEIAQAKAGIIKPGVPVVMGRLPEEAEAVVRARAAELGCRLYSVRETFGEDVEGYPQPGLEGACQRWNAATATLIARALPEGLAPSEAEITRGLAAAYWPARWQHFQLGRHELVLDASHNPEGAETLELNLQRLRAQGQAAPVIVVGALGAARAGALLEVVARHAARIHLLVPNQSRACSFAELREKLPPDYAGEVVESTVEGLFGVEGRFRADGSDEPIVVTGSIYLAGEVLERLEPLRGENEARLQDF</sequence>
<dbReference type="SUPFAM" id="SSF53244">
    <property type="entry name" value="MurD-like peptide ligases, peptide-binding domain"/>
    <property type="match status" value="1"/>
</dbReference>
<organism evidence="9 10">
    <name type="scientific">Actomonas aquatica</name>
    <dbReference type="NCBI Taxonomy" id="2866162"/>
    <lineage>
        <taxon>Bacteria</taxon>
        <taxon>Pseudomonadati</taxon>
        <taxon>Verrucomicrobiota</taxon>
        <taxon>Opitutia</taxon>
        <taxon>Opitutales</taxon>
        <taxon>Opitutaceae</taxon>
        <taxon>Actomonas</taxon>
    </lineage>
</organism>
<dbReference type="PROSITE" id="PS01011">
    <property type="entry name" value="FOLYLPOLYGLU_SYNT_1"/>
    <property type="match status" value="1"/>
</dbReference>
<dbReference type="EMBL" id="CP139781">
    <property type="protein sequence ID" value="WRQ88615.1"/>
    <property type="molecule type" value="Genomic_DNA"/>
</dbReference>
<feature type="domain" description="Mur ligase central" evidence="8">
    <location>
        <begin position="53"/>
        <end position="198"/>
    </location>
</feature>
<protein>
    <submittedName>
        <fullName evidence="9">Mur ligase family protein</fullName>
    </submittedName>
</protein>
<dbReference type="SUPFAM" id="SSF53623">
    <property type="entry name" value="MurD-like peptide ligases, catalytic domain"/>
    <property type="match status" value="1"/>
</dbReference>
<evidence type="ECO:0000256" key="6">
    <source>
        <dbReference type="ARBA" id="ARBA00022842"/>
    </source>
</evidence>
<accession>A0ABZ1CAE6</accession>
<reference evidence="9 10" key="1">
    <citation type="submission" date="2023-12" db="EMBL/GenBank/DDBJ databases">
        <title>Description of an unclassified Opitutus bacterium of Verrucomicrobiota.</title>
        <authorList>
            <person name="Zhang D.-F."/>
        </authorList>
    </citation>
    <scope>NUCLEOTIDE SEQUENCE [LARGE SCALE GENOMIC DNA]</scope>
    <source>
        <strain evidence="9 10">WL0086</strain>
    </source>
</reference>
<dbReference type="Pfam" id="PF08245">
    <property type="entry name" value="Mur_ligase_M"/>
    <property type="match status" value="1"/>
</dbReference>
<dbReference type="PANTHER" id="PTHR11136:SF0">
    <property type="entry name" value="DIHYDROFOLATE SYNTHETASE-RELATED"/>
    <property type="match status" value="1"/>
</dbReference>
<dbReference type="PANTHER" id="PTHR11136">
    <property type="entry name" value="FOLYLPOLYGLUTAMATE SYNTHASE-RELATED"/>
    <property type="match status" value="1"/>
</dbReference>
<dbReference type="InterPro" id="IPR013221">
    <property type="entry name" value="Mur_ligase_cen"/>
</dbReference>
<dbReference type="NCBIfam" id="TIGR01499">
    <property type="entry name" value="folC"/>
    <property type="match status" value="1"/>
</dbReference>
<dbReference type="GO" id="GO:0016874">
    <property type="term" value="F:ligase activity"/>
    <property type="evidence" value="ECO:0007669"/>
    <property type="project" value="UniProtKB-KW"/>
</dbReference>
<evidence type="ECO:0000313" key="9">
    <source>
        <dbReference type="EMBL" id="WRQ88615.1"/>
    </source>
</evidence>
<evidence type="ECO:0000256" key="1">
    <source>
        <dbReference type="ARBA" id="ARBA00008276"/>
    </source>
</evidence>
<evidence type="ECO:0000256" key="3">
    <source>
        <dbReference type="ARBA" id="ARBA00022723"/>
    </source>
</evidence>
<gene>
    <name evidence="9" type="ORF">K1X11_004310</name>
</gene>
<evidence type="ECO:0000259" key="8">
    <source>
        <dbReference type="Pfam" id="PF08245"/>
    </source>
</evidence>
<dbReference type="Gene3D" id="3.90.190.20">
    <property type="entry name" value="Mur ligase, C-terminal domain"/>
    <property type="match status" value="1"/>
</dbReference>
<keyword evidence="4 7" id="KW-0547">Nucleotide-binding</keyword>
<evidence type="ECO:0000256" key="2">
    <source>
        <dbReference type="ARBA" id="ARBA00022598"/>
    </source>
</evidence>
<dbReference type="RefSeq" id="WP_221031719.1">
    <property type="nucleotide sequence ID" value="NZ_CP139781.1"/>
</dbReference>
<keyword evidence="10" id="KW-1185">Reference proteome</keyword>
<keyword evidence="5 7" id="KW-0067">ATP-binding</keyword>
<dbReference type="PIRSF" id="PIRSF001563">
    <property type="entry name" value="Folylpolyglu_synth"/>
    <property type="match status" value="1"/>
</dbReference>
<proteinExistence type="inferred from homology"/>
<dbReference type="Proteomes" id="UP000738431">
    <property type="component" value="Chromosome"/>
</dbReference>
<dbReference type="InterPro" id="IPR036615">
    <property type="entry name" value="Mur_ligase_C_dom_sf"/>
</dbReference>
<evidence type="ECO:0000313" key="10">
    <source>
        <dbReference type="Proteomes" id="UP000738431"/>
    </source>
</evidence>
<dbReference type="InterPro" id="IPR036565">
    <property type="entry name" value="Mur-like_cat_sf"/>
</dbReference>
<keyword evidence="2 7" id="KW-0436">Ligase</keyword>